<dbReference type="Proteomes" id="UP000316621">
    <property type="component" value="Chromosome 11"/>
</dbReference>
<keyword evidence="5" id="KW-0406">Ion transport</keyword>
<dbReference type="InterPro" id="IPR007656">
    <property type="entry name" value="GTD-bd"/>
</dbReference>
<feature type="region of interest" description="Disordered" evidence="8">
    <location>
        <begin position="709"/>
        <end position="747"/>
    </location>
</feature>
<proteinExistence type="predicted"/>
<feature type="transmembrane region" description="Helical" evidence="9">
    <location>
        <begin position="1114"/>
        <end position="1133"/>
    </location>
</feature>
<feature type="transmembrane region" description="Helical" evidence="9">
    <location>
        <begin position="1145"/>
        <end position="1173"/>
    </location>
</feature>
<dbReference type="GO" id="GO:0034220">
    <property type="term" value="P:monoatomic ion transmembrane transport"/>
    <property type="evidence" value="ECO:0007669"/>
    <property type="project" value="UniProtKB-KW"/>
</dbReference>
<dbReference type="Gene3D" id="1.10.287.630">
    <property type="entry name" value="Helix hairpin bin"/>
    <property type="match status" value="1"/>
</dbReference>
<keyword evidence="13" id="KW-1185">Reference proteome</keyword>
<keyword evidence="7" id="KW-0175">Coiled coil</keyword>
<evidence type="ECO:0000313" key="13">
    <source>
        <dbReference type="Proteomes" id="UP000316621"/>
    </source>
</evidence>
<keyword evidence="6" id="KW-0407">Ion channel</keyword>
<feature type="transmembrane region" description="Helical" evidence="9">
    <location>
        <begin position="845"/>
        <end position="867"/>
    </location>
</feature>
<feature type="transmembrane region" description="Helical" evidence="9">
    <location>
        <begin position="654"/>
        <end position="675"/>
    </location>
</feature>
<evidence type="ECO:0000256" key="1">
    <source>
        <dbReference type="ARBA" id="ARBA00004370"/>
    </source>
</evidence>
<keyword evidence="3 9" id="KW-1133">Transmembrane helix</keyword>
<dbReference type="SMART" id="SM00100">
    <property type="entry name" value="cNMP"/>
    <property type="match status" value="1"/>
</dbReference>
<evidence type="ECO:0000256" key="4">
    <source>
        <dbReference type="ARBA" id="ARBA00023136"/>
    </source>
</evidence>
<dbReference type="InterPro" id="IPR018490">
    <property type="entry name" value="cNMP-bd_dom_sf"/>
</dbReference>
<keyword evidence="5" id="KW-1071">Ligand-gated ion channel</keyword>
<dbReference type="PANTHER" id="PTHR45651:SF50">
    <property type="entry name" value="CYCLIC NUCLEOTIDE-GATED ION CHANNEL 2"/>
    <property type="match status" value="1"/>
</dbReference>
<name>A0A4Y7LCH5_PAPSO</name>
<comment type="subcellular location">
    <subcellularLocation>
        <location evidence="1">Membrane</location>
    </subcellularLocation>
</comment>
<feature type="coiled-coil region" evidence="7">
    <location>
        <begin position="72"/>
        <end position="142"/>
    </location>
</feature>
<feature type="transmembrane region" description="Helical" evidence="9">
    <location>
        <begin position="968"/>
        <end position="986"/>
    </location>
</feature>
<organism evidence="12 13">
    <name type="scientific">Papaver somniferum</name>
    <name type="common">Opium poppy</name>
    <dbReference type="NCBI Taxonomy" id="3469"/>
    <lineage>
        <taxon>Eukaryota</taxon>
        <taxon>Viridiplantae</taxon>
        <taxon>Streptophyta</taxon>
        <taxon>Embryophyta</taxon>
        <taxon>Tracheophyta</taxon>
        <taxon>Spermatophyta</taxon>
        <taxon>Magnoliopsida</taxon>
        <taxon>Ranunculales</taxon>
        <taxon>Papaveraceae</taxon>
        <taxon>Papaveroideae</taxon>
        <taxon>Papaver</taxon>
    </lineage>
</organism>
<reference evidence="12 13" key="1">
    <citation type="journal article" date="2018" name="Science">
        <title>The opium poppy genome and morphinan production.</title>
        <authorList>
            <person name="Guo L."/>
            <person name="Winzer T."/>
            <person name="Yang X."/>
            <person name="Li Y."/>
            <person name="Ning Z."/>
            <person name="He Z."/>
            <person name="Teodor R."/>
            <person name="Lu Y."/>
            <person name="Bowser T.A."/>
            <person name="Graham I.A."/>
            <person name="Ye K."/>
        </authorList>
    </citation>
    <scope>NUCLEOTIDE SEQUENCE [LARGE SCALE GENOMIC DNA]</scope>
    <source>
        <strain evidence="13">cv. HN1</strain>
        <tissue evidence="12">Leaves</tissue>
    </source>
</reference>
<evidence type="ECO:0000256" key="5">
    <source>
        <dbReference type="ARBA" id="ARBA00023286"/>
    </source>
</evidence>
<dbReference type="GO" id="GO:0016020">
    <property type="term" value="C:membrane"/>
    <property type="evidence" value="ECO:0007669"/>
    <property type="project" value="UniProtKB-SubCell"/>
</dbReference>
<evidence type="ECO:0000256" key="9">
    <source>
        <dbReference type="SAM" id="Phobius"/>
    </source>
</evidence>
<keyword evidence="5" id="KW-0813">Transport</keyword>
<evidence type="ECO:0000259" key="11">
    <source>
        <dbReference type="PROSITE" id="PS51775"/>
    </source>
</evidence>
<dbReference type="Gramene" id="RZC82707">
    <property type="protein sequence ID" value="RZC82707"/>
    <property type="gene ID" value="C5167_045493"/>
</dbReference>
<evidence type="ECO:0000313" key="12">
    <source>
        <dbReference type="EMBL" id="RZC82707.1"/>
    </source>
</evidence>
<evidence type="ECO:0000256" key="7">
    <source>
        <dbReference type="SAM" id="Coils"/>
    </source>
</evidence>
<dbReference type="SUPFAM" id="SSF51206">
    <property type="entry name" value="cAMP-binding domain-like"/>
    <property type="match status" value="1"/>
</dbReference>
<protein>
    <recommendedName>
        <fullName evidence="14">Cyclic nucleotide-binding domain-containing protein</fullName>
    </recommendedName>
</protein>
<dbReference type="InterPro" id="IPR000595">
    <property type="entry name" value="cNMP-bd_dom"/>
</dbReference>
<dbReference type="CDD" id="cd00038">
    <property type="entry name" value="CAP_ED"/>
    <property type="match status" value="1"/>
</dbReference>
<dbReference type="PANTHER" id="PTHR45651">
    <property type="entry name" value="CYCLIC NUCLEOTIDE-GATED ION CHANNEL 15-RELATED-RELATED"/>
    <property type="match status" value="1"/>
</dbReference>
<gene>
    <name evidence="12" type="ORF">C5167_045493</name>
</gene>
<feature type="transmembrane region" description="Helical" evidence="9">
    <location>
        <begin position="1006"/>
        <end position="1031"/>
    </location>
</feature>
<feature type="transmembrane region" description="Helical" evidence="9">
    <location>
        <begin position="599"/>
        <end position="619"/>
    </location>
</feature>
<evidence type="ECO:0000259" key="10">
    <source>
        <dbReference type="PROSITE" id="PS50042"/>
    </source>
</evidence>
<dbReference type="EMBL" id="CM010725">
    <property type="protein sequence ID" value="RZC82707.1"/>
    <property type="molecule type" value="Genomic_DNA"/>
</dbReference>
<dbReference type="InterPro" id="IPR014710">
    <property type="entry name" value="RmlC-like_jellyroll"/>
</dbReference>
<dbReference type="Pfam" id="PF00027">
    <property type="entry name" value="cNMP_binding"/>
    <property type="match status" value="1"/>
</dbReference>
<evidence type="ECO:0000256" key="6">
    <source>
        <dbReference type="ARBA" id="ARBA00023303"/>
    </source>
</evidence>
<dbReference type="PROSITE" id="PS50042">
    <property type="entry name" value="CNMP_BINDING_3"/>
    <property type="match status" value="1"/>
</dbReference>
<feature type="transmembrane region" description="Helical" evidence="9">
    <location>
        <begin position="540"/>
        <end position="566"/>
    </location>
</feature>
<evidence type="ECO:0008006" key="14">
    <source>
        <dbReference type="Google" id="ProtNLM"/>
    </source>
</evidence>
<accession>A0A4Y7LCH5</accession>
<dbReference type="SUPFAM" id="SSF81324">
    <property type="entry name" value="Voltage-gated potassium channels"/>
    <property type="match status" value="1"/>
</dbReference>
<dbReference type="PROSITE" id="PS51775">
    <property type="entry name" value="GTD_BINDING"/>
    <property type="match status" value="1"/>
</dbReference>
<feature type="compositionally biased region" description="Basic and acidic residues" evidence="8">
    <location>
        <begin position="725"/>
        <end position="736"/>
    </location>
</feature>
<sequence length="1437" mass="165283">MASDSLSFPLNGWAKCCSCSCSCNTQMSTWKRSVKRKYEQIEGITLNIPADSLDYFARVEIQNECAALRETVSSQQKTIQELYIELDEERNASSSAANEAMSMILRLQREKAEIDMEARQFKRFAEEKMAHDQQELAELDDLLYKQEEAIKAVTYEVQVYKHRMLSYGLTEAEIEGEKGDYTLNQEEQNEEPTEDQNQKVVEKSNYSQSHDQDTAENYEAEYEFPPYDYPPLRCSLYDTQSNHGSDITDIEKYPFGETPRSVREMQDLDYRMNQLERIPSRNHMDGEYPPSRNMLEKSILGQSPRRSRHVRRYSVDSCGSFLGSIEDCKLEKATPSFKKMHNFSQPEEFSNLRKVDNASDFGDAMSDRVYTVDSVHHGARYKSFGEPKPAIGICEDYVTTPRESLYGGDMGDSDIKKLYMRLQALEADRESLKQEIISMRTDKAQLILVREIAHNLCKKLPERRLSMKKSNMTGKLSFGSAMKCVTSFISWRKKARRSKYMFGKSASNIGLLYLLEKESMKPRRCLRKLKRDLKMVFDKILFPLPSSIFMASICSITLVSSFIAGISESKGNNLPYSKLGNTNSGQKSKKESIFLSNRIGMLIVYTPALLASAISFWVYPNHDFRFLLVTSALALHFFKRDFEVLFVHKYSGMMMLDSAITISLGFFMSTVSMIYNQHLMQVFFGYPVPIMPSLHGFRDSLTRWTGISRRNPRDATQQQDQHQQTSEHRTEERESQDYSNSSSSSSFSTIADYTNPITNSIECYACTQVGVPVFHSTSCDSFHPPEWEASAGSSLVPIQSNQKPSWRSSFNKNRPISSSYYRSLKGPFGTVLDPRTKRVKKWNRAFLLARAMALAIDPLFFYALSIGRNGAPCLYMDGGLAAIVTLLRTCVDAIHLCHLWLQFRLAYVSRESLVVGCGKLVWDARAIATHYVRSLQGFWFDIFVILPVPQTVFWLVVPKLIREEKIKLIMTILLLIFLFQFLPKVYHSICLMRRMQKVTGYVFGTIWWGFALNLIAYFIASHVAGGCWYVLAIQRVASCLKQQCERSANCNLQLACADEVCYRLPLSDMISNSCGNNTITRKFPSIPVCLNGNNGPFRYGIYKQALPVVSSNSLSVKILYPIFWGLMTLSTFGNDLEPTSHWLEVIFSIIITLSGLLLFTLLIGNIQVFLHAVMARKRKMQLRCRDMEWWMKRRQLPSRLRQRVRHFERQRWAAMGGEDEMELIKDLPEGLRRDIKRHLCLDLIKKVPLFHNLDDLILDNLCDRVKPLVFTRDEKIIREGDPVPRMIFIMRGRLESNQKLSKGTVATCTLGPGNFIGDELLSWCLRRPFIDRLPASSATFVCVEATEAFGLDANHLRYITDHFRYKFANERLKRTARYYSSNWRTWGAVNIQFAWNRYRLRTRGPAIQATENGDTSERKLRQYAAMFLSLRPHDHLE</sequence>
<evidence type="ECO:0000256" key="8">
    <source>
        <dbReference type="SAM" id="MobiDB-lite"/>
    </source>
</evidence>
<dbReference type="Gene3D" id="2.60.120.10">
    <property type="entry name" value="Jelly Rolls"/>
    <property type="match status" value="1"/>
</dbReference>
<feature type="domain" description="Cyclic nucleotide-binding" evidence="10">
    <location>
        <begin position="1249"/>
        <end position="1359"/>
    </location>
</feature>
<evidence type="ECO:0000256" key="2">
    <source>
        <dbReference type="ARBA" id="ARBA00022692"/>
    </source>
</evidence>
<dbReference type="Pfam" id="PF04576">
    <property type="entry name" value="Zein-binding"/>
    <property type="match status" value="1"/>
</dbReference>
<dbReference type="GO" id="GO:0080115">
    <property type="term" value="F:myosin XI tail binding"/>
    <property type="evidence" value="ECO:0007669"/>
    <property type="project" value="UniProtKB-ARBA"/>
</dbReference>
<feature type="coiled-coil region" evidence="7">
    <location>
        <begin position="415"/>
        <end position="442"/>
    </location>
</feature>
<feature type="region of interest" description="Disordered" evidence="8">
    <location>
        <begin position="186"/>
        <end position="214"/>
    </location>
</feature>
<feature type="transmembrane region" description="Helical" evidence="9">
    <location>
        <begin position="938"/>
        <end position="956"/>
    </location>
</feature>
<keyword evidence="2 9" id="KW-0812">Transmembrane</keyword>
<feature type="domain" description="GTD-binding" evidence="11">
    <location>
        <begin position="63"/>
        <end position="161"/>
    </location>
</feature>
<evidence type="ECO:0000256" key="3">
    <source>
        <dbReference type="ARBA" id="ARBA00022989"/>
    </source>
</evidence>
<dbReference type="Gene3D" id="1.10.287.70">
    <property type="match status" value="1"/>
</dbReference>
<keyword evidence="4 9" id="KW-0472">Membrane</keyword>